<dbReference type="AlphaFoldDB" id="A0A644WYK3"/>
<feature type="domain" description="Secretion system C-terminal sorting" evidence="1">
    <location>
        <begin position="221"/>
        <end position="279"/>
    </location>
</feature>
<dbReference type="EMBL" id="VSSQ01001302">
    <property type="protein sequence ID" value="MPM07123.1"/>
    <property type="molecule type" value="Genomic_DNA"/>
</dbReference>
<reference evidence="2" key="1">
    <citation type="submission" date="2019-08" db="EMBL/GenBank/DDBJ databases">
        <authorList>
            <person name="Kucharzyk K."/>
            <person name="Murdoch R.W."/>
            <person name="Higgins S."/>
            <person name="Loffler F."/>
        </authorList>
    </citation>
    <scope>NUCLEOTIDE SEQUENCE</scope>
</reference>
<comment type="caution">
    <text evidence="2">The sequence shown here is derived from an EMBL/GenBank/DDBJ whole genome shotgun (WGS) entry which is preliminary data.</text>
</comment>
<evidence type="ECO:0000259" key="1">
    <source>
        <dbReference type="Pfam" id="PF18962"/>
    </source>
</evidence>
<organism evidence="2">
    <name type="scientific">bioreactor metagenome</name>
    <dbReference type="NCBI Taxonomy" id="1076179"/>
    <lineage>
        <taxon>unclassified sequences</taxon>
        <taxon>metagenomes</taxon>
        <taxon>ecological metagenomes</taxon>
    </lineage>
</organism>
<sequence>MKKSTQLDGKLKVYASLAMGAASIGLVNGQIVYTDVNPDVVITNVGDSLSIDFDADGLSDYTIRRFDWGGVATNTSVIGRGDVLGNGAMGSMGAVVPYLSALNLNDPIGSAGNWQIQDGDPLDLASTQQNKQVLASTYSGGFYGNFGDNAEHYIGIIFQPGGGTNYNYGWIRVSDIPQTGNTVTIKDFAYNTVADQQILAGQMTAGIAEEGLNVSIFAADRKLNIRTEVSGSLSVINAVGQNVVSQQITENTVIDMSGYSAGIYTVRFESNGKTMVKKVSL</sequence>
<accession>A0A644WYK3</accession>
<protein>
    <recommendedName>
        <fullName evidence="1">Secretion system C-terminal sorting domain-containing protein</fullName>
    </recommendedName>
</protein>
<dbReference type="NCBIfam" id="TIGR04183">
    <property type="entry name" value="Por_Secre_tail"/>
    <property type="match status" value="1"/>
</dbReference>
<dbReference type="InterPro" id="IPR026444">
    <property type="entry name" value="Secre_tail"/>
</dbReference>
<proteinExistence type="predicted"/>
<evidence type="ECO:0000313" key="2">
    <source>
        <dbReference type="EMBL" id="MPM07123.1"/>
    </source>
</evidence>
<gene>
    <name evidence="2" type="ORF">SDC9_53429</name>
</gene>
<name>A0A644WYK3_9ZZZZ</name>
<dbReference type="Pfam" id="PF18962">
    <property type="entry name" value="Por_Secre_tail"/>
    <property type="match status" value="1"/>
</dbReference>